<reference evidence="3" key="1">
    <citation type="journal article" date="2019" name="Int. J. Syst. Evol. Microbiol.">
        <title>The Global Catalogue of Microorganisms (GCM) 10K type strain sequencing project: providing services to taxonomists for standard genome sequencing and annotation.</title>
        <authorList>
            <consortium name="The Broad Institute Genomics Platform"/>
            <consortium name="The Broad Institute Genome Sequencing Center for Infectious Disease"/>
            <person name="Wu L."/>
            <person name="Ma J."/>
        </authorList>
    </citation>
    <scope>NUCLEOTIDE SEQUENCE [LARGE SCALE GENOMIC DNA]</scope>
    <source>
        <strain evidence="3">JCM 9092</strain>
    </source>
</reference>
<accession>A0ABP6MB82</accession>
<dbReference type="EMBL" id="BAAAUG010000022">
    <property type="protein sequence ID" value="GAA3089890.1"/>
    <property type="molecule type" value="Genomic_DNA"/>
</dbReference>
<dbReference type="InterPro" id="IPR019734">
    <property type="entry name" value="TPR_rpt"/>
</dbReference>
<proteinExistence type="predicted"/>
<dbReference type="PANTHER" id="PTHR47691:SF3">
    <property type="entry name" value="HTH-TYPE TRANSCRIPTIONAL REGULATOR RV0890C-RELATED"/>
    <property type="match status" value="1"/>
</dbReference>
<dbReference type="Pfam" id="PF13181">
    <property type="entry name" value="TPR_8"/>
    <property type="match status" value="1"/>
</dbReference>
<dbReference type="InterPro" id="IPR011990">
    <property type="entry name" value="TPR-like_helical_dom_sf"/>
</dbReference>
<dbReference type="PANTHER" id="PTHR47691">
    <property type="entry name" value="REGULATOR-RELATED"/>
    <property type="match status" value="1"/>
</dbReference>
<dbReference type="CDD" id="cd00093">
    <property type="entry name" value="HTH_XRE"/>
    <property type="match status" value="1"/>
</dbReference>
<dbReference type="InterPro" id="IPR001387">
    <property type="entry name" value="Cro/C1-type_HTH"/>
</dbReference>
<dbReference type="Pfam" id="PF01381">
    <property type="entry name" value="HTH_3"/>
    <property type="match status" value="1"/>
</dbReference>
<comment type="caution">
    <text evidence="2">The sequence shown here is derived from an EMBL/GenBank/DDBJ whole genome shotgun (WGS) entry which is preliminary data.</text>
</comment>
<name>A0ABP6MB82_9ACTN</name>
<dbReference type="SUPFAM" id="SSF47413">
    <property type="entry name" value="lambda repressor-like DNA-binding domains"/>
    <property type="match status" value="1"/>
</dbReference>
<evidence type="ECO:0000313" key="3">
    <source>
        <dbReference type="Proteomes" id="UP001501637"/>
    </source>
</evidence>
<dbReference type="Proteomes" id="UP001501637">
    <property type="component" value="Unassembled WGS sequence"/>
</dbReference>
<dbReference type="InterPro" id="IPR041617">
    <property type="entry name" value="TPR_MalT"/>
</dbReference>
<keyword evidence="3" id="KW-1185">Reference proteome</keyword>
<evidence type="ECO:0000313" key="2">
    <source>
        <dbReference type="EMBL" id="GAA3089890.1"/>
    </source>
</evidence>
<gene>
    <name evidence="2" type="ORF">GCM10010449_12020</name>
</gene>
<organism evidence="2 3">
    <name type="scientific">Streptomyces rectiviolaceus</name>
    <dbReference type="NCBI Taxonomy" id="332591"/>
    <lineage>
        <taxon>Bacteria</taxon>
        <taxon>Bacillati</taxon>
        <taxon>Actinomycetota</taxon>
        <taxon>Actinomycetes</taxon>
        <taxon>Kitasatosporales</taxon>
        <taxon>Streptomycetaceae</taxon>
        <taxon>Streptomyces</taxon>
    </lineage>
</organism>
<dbReference type="RefSeq" id="WP_344519381.1">
    <property type="nucleotide sequence ID" value="NZ_BAAAUG010000022.1"/>
</dbReference>
<protein>
    <submittedName>
        <fullName evidence="2">Helix-turn-helix transcriptional regulator</fullName>
    </submittedName>
</protein>
<sequence>MTDSGTGGVRLDEPAVIGRRVLRLRTELGLTQRQLAEPAYTPAYVSTLESGKVRPSEAALRHLAERLGVTAEELATGRPARLAAELRLRLTDARRALATGAPEDAATLFRELCAEAVEHALPGEQATALLGLGECLLESGDLDDAHECFTSVERLLADEPLPRRVPAIRGRANAHRLTGELRYACHLLETALDQLNASGLHDPDALLLLYSASIAPYMDMGAHERAAHAAELALALAPRVDDPALLAGMHRGVARTLIAQGRIAEADASLAKAQELYRQLHIRTELAHCHWMRGYVHAQDGDLERAENELRTAHDMLTAKRAALFAEQVEVELADVLRRRGKVREAAALLRPLLATGKETAGTAETAEATEIPALRAGRGAVHVGAAHRLLGLIAEECGDTQAAEEHYRAALPLLAGAGAAGDVAGLCCLLGDLLRRTGRTEAAMDAYRTGLAHRATPGTTTLGPAPAPPPM</sequence>
<dbReference type="Gene3D" id="1.25.40.10">
    <property type="entry name" value="Tetratricopeptide repeat domain"/>
    <property type="match status" value="3"/>
</dbReference>
<dbReference type="SUPFAM" id="SSF48452">
    <property type="entry name" value="TPR-like"/>
    <property type="match status" value="3"/>
</dbReference>
<evidence type="ECO:0000259" key="1">
    <source>
        <dbReference type="PROSITE" id="PS50943"/>
    </source>
</evidence>
<dbReference type="Gene3D" id="1.10.260.40">
    <property type="entry name" value="lambda repressor-like DNA-binding domains"/>
    <property type="match status" value="1"/>
</dbReference>
<feature type="domain" description="HTH cro/C1-type" evidence="1">
    <location>
        <begin position="21"/>
        <end position="74"/>
    </location>
</feature>
<dbReference type="Pfam" id="PF17874">
    <property type="entry name" value="TPR_MalT"/>
    <property type="match status" value="1"/>
</dbReference>
<dbReference type="SMART" id="SM00028">
    <property type="entry name" value="TPR"/>
    <property type="match status" value="5"/>
</dbReference>
<dbReference type="InterPro" id="IPR010982">
    <property type="entry name" value="Lambda_DNA-bd_dom_sf"/>
</dbReference>
<dbReference type="PROSITE" id="PS50943">
    <property type="entry name" value="HTH_CROC1"/>
    <property type="match status" value="1"/>
</dbReference>
<dbReference type="SMART" id="SM00530">
    <property type="entry name" value="HTH_XRE"/>
    <property type="match status" value="1"/>
</dbReference>